<evidence type="ECO:0000313" key="2">
    <source>
        <dbReference type="Proteomes" id="UP000735302"/>
    </source>
</evidence>
<dbReference type="PANTHER" id="PTHR37162">
    <property type="entry name" value="HAT FAMILY DIMERISATION DOMAINCONTAINING PROTEIN-RELATED"/>
    <property type="match status" value="1"/>
</dbReference>
<proteinExistence type="predicted"/>
<sequence>MFPDSKITQGFQCGRTKTTAVPGELSADQQKTLVVRMQKGPFSISTDGSNHTAGDKQFPLMVRTVGENLTVQSELLAVPTCKGSATGEAIFTLIADVKERNNIPWTNCVALGCDNASVMTGVKKGVIAFMKGQQPNMYLAGCTLHLAHIAAEKGANTLPFLPSELLTDMYYYLQHF</sequence>
<dbReference type="Proteomes" id="UP000735302">
    <property type="component" value="Unassembled WGS sequence"/>
</dbReference>
<dbReference type="AlphaFoldDB" id="A0AAV4CR39"/>
<comment type="caution">
    <text evidence="1">The sequence shown here is derived from an EMBL/GenBank/DDBJ whole genome shotgun (WGS) entry which is preliminary data.</text>
</comment>
<dbReference type="PANTHER" id="PTHR37162:SF10">
    <property type="entry name" value="DUF4371 DOMAIN-CONTAINING PROTEIN"/>
    <property type="match status" value="1"/>
</dbReference>
<reference evidence="1 2" key="1">
    <citation type="journal article" date="2021" name="Elife">
        <title>Chloroplast acquisition without the gene transfer in kleptoplastic sea slugs, Plakobranchus ocellatus.</title>
        <authorList>
            <person name="Maeda T."/>
            <person name="Takahashi S."/>
            <person name="Yoshida T."/>
            <person name="Shimamura S."/>
            <person name="Takaki Y."/>
            <person name="Nagai Y."/>
            <person name="Toyoda A."/>
            <person name="Suzuki Y."/>
            <person name="Arimoto A."/>
            <person name="Ishii H."/>
            <person name="Satoh N."/>
            <person name="Nishiyama T."/>
            <person name="Hasebe M."/>
            <person name="Maruyama T."/>
            <person name="Minagawa J."/>
            <person name="Obokata J."/>
            <person name="Shigenobu S."/>
        </authorList>
    </citation>
    <scope>NUCLEOTIDE SEQUENCE [LARGE SCALE GENOMIC DNA]</scope>
</reference>
<keyword evidence="2" id="KW-1185">Reference proteome</keyword>
<name>A0AAV4CR39_9GAST</name>
<accession>A0AAV4CR39</accession>
<dbReference type="EMBL" id="BLXT01006896">
    <property type="protein sequence ID" value="GFO34358.1"/>
    <property type="molecule type" value="Genomic_DNA"/>
</dbReference>
<gene>
    <name evidence="1" type="ORF">PoB_006086300</name>
</gene>
<organism evidence="1 2">
    <name type="scientific">Plakobranchus ocellatus</name>
    <dbReference type="NCBI Taxonomy" id="259542"/>
    <lineage>
        <taxon>Eukaryota</taxon>
        <taxon>Metazoa</taxon>
        <taxon>Spiralia</taxon>
        <taxon>Lophotrochozoa</taxon>
        <taxon>Mollusca</taxon>
        <taxon>Gastropoda</taxon>
        <taxon>Heterobranchia</taxon>
        <taxon>Euthyneura</taxon>
        <taxon>Panpulmonata</taxon>
        <taxon>Sacoglossa</taxon>
        <taxon>Placobranchoidea</taxon>
        <taxon>Plakobranchidae</taxon>
        <taxon>Plakobranchus</taxon>
    </lineage>
</organism>
<evidence type="ECO:0000313" key="1">
    <source>
        <dbReference type="EMBL" id="GFO34358.1"/>
    </source>
</evidence>
<protein>
    <submittedName>
        <fullName evidence="1">Zinc finger bed domain-containing protein 5</fullName>
    </submittedName>
</protein>